<evidence type="ECO:0000313" key="4">
    <source>
        <dbReference type="Proteomes" id="UP000031662"/>
    </source>
</evidence>
<evidence type="ECO:0000256" key="1">
    <source>
        <dbReference type="ARBA" id="ARBA00007177"/>
    </source>
</evidence>
<protein>
    <submittedName>
        <fullName evidence="3">Urease accessory protein</fullName>
    </submittedName>
</protein>
<dbReference type="RefSeq" id="WP_041050430.1">
    <property type="nucleotide sequence ID" value="NZ_AP014523.1"/>
</dbReference>
<accession>A0A060PQ96</accession>
<comment type="similarity">
    <text evidence="1">Belongs to the UreD family.</text>
</comment>
<name>A0A060PQ96_HELPX</name>
<evidence type="ECO:0000256" key="2">
    <source>
        <dbReference type="ARBA" id="ARBA00023186"/>
    </source>
</evidence>
<proteinExistence type="inferred from homology"/>
<dbReference type="AlphaFoldDB" id="A0A060PQ96"/>
<dbReference type="PANTHER" id="PTHR33643:SF1">
    <property type="entry name" value="UREASE ACCESSORY PROTEIN D"/>
    <property type="match status" value="1"/>
</dbReference>
<evidence type="ECO:0000313" key="3">
    <source>
        <dbReference type="EMBL" id="BAO97694.1"/>
    </source>
</evidence>
<dbReference type="PANTHER" id="PTHR33643">
    <property type="entry name" value="UREASE ACCESSORY PROTEIN D"/>
    <property type="match status" value="1"/>
</dbReference>
<dbReference type="HAMAP" id="MF_01384">
    <property type="entry name" value="UreD"/>
    <property type="match status" value="1"/>
</dbReference>
<keyword evidence="2" id="KW-0143">Chaperone</keyword>
<reference evidence="3 4" key="1">
    <citation type="submission" date="2013-11" db="EMBL/GenBank/DDBJ databases">
        <title>Estimation of Helicobacter pylori bacteriophage ecology using H. pylori isolates.</title>
        <authorList>
            <person name="Uchiyama J."/>
            <person name="Takemura-Uchiyama I."/>
            <person name="Ujihara T."/>
            <person name="Matsuzaki S."/>
        </authorList>
    </citation>
    <scope>NUCLEOTIDE SEQUENCE [LARGE SCALE GENOMIC DNA]</scope>
    <source>
        <strain evidence="3 4">NY40</strain>
    </source>
</reference>
<dbReference type="GO" id="GO:0016151">
    <property type="term" value="F:nickel cation binding"/>
    <property type="evidence" value="ECO:0007669"/>
    <property type="project" value="InterPro"/>
</dbReference>
<dbReference type="InterPro" id="IPR002669">
    <property type="entry name" value="UreD"/>
</dbReference>
<dbReference type="HOGENOM" id="CLU_056339_6_1_7"/>
<organism evidence="3 4">
    <name type="scientific">Helicobacter pylori NY40</name>
    <dbReference type="NCBI Taxonomy" id="1426844"/>
    <lineage>
        <taxon>Bacteria</taxon>
        <taxon>Pseudomonadati</taxon>
        <taxon>Campylobacterota</taxon>
        <taxon>Epsilonproteobacteria</taxon>
        <taxon>Campylobacterales</taxon>
        <taxon>Helicobacteraceae</taxon>
        <taxon>Helicobacter</taxon>
    </lineage>
</organism>
<dbReference type="Pfam" id="PF01774">
    <property type="entry name" value="UreD"/>
    <property type="match status" value="1"/>
</dbReference>
<sequence length="265" mass="29775">MNTYAQESKLRLKTKIGADGRCVIEDNFFTPPFKLMAPFYPKDDLAEIMLLAVSPGLMKGDAQDMQLNIGPNCKLRITSQSFEKIHNTEDGFASRDMHIVVGENAFLDFAPFPLIPFENAHFKGNTTISLRSSSQLLYSEIIVAGRVARNELFQFNRLHTKIAILQDEKPIYYDNTILDPKTTDMNNMCMFDGYTHYLNLVLVNCPIELSGVRELIEESEGVDGAVSEIASSHLCLKALAKGSEPLLHLREKIARFITQTITPKV</sequence>
<dbReference type="EMBL" id="AP014523">
    <property type="protein sequence ID" value="BAO97694.1"/>
    <property type="molecule type" value="Genomic_DNA"/>
</dbReference>
<dbReference type="Proteomes" id="UP000031662">
    <property type="component" value="Chromosome"/>
</dbReference>
<gene>
    <name evidence="3" type="ORF">NY40_0680</name>
</gene>